<feature type="domain" description="GGDEF" evidence="3">
    <location>
        <begin position="205"/>
        <end position="331"/>
    </location>
</feature>
<evidence type="ECO:0000313" key="4">
    <source>
        <dbReference type="EMBL" id="SMH33434.1"/>
    </source>
</evidence>
<dbReference type="NCBIfam" id="TIGR00229">
    <property type="entry name" value="sensory_box"/>
    <property type="match status" value="1"/>
</dbReference>
<dbReference type="PROSITE" id="PS50112">
    <property type="entry name" value="PAS"/>
    <property type="match status" value="1"/>
</dbReference>
<evidence type="ECO:0000259" key="3">
    <source>
        <dbReference type="PROSITE" id="PS50887"/>
    </source>
</evidence>
<protein>
    <submittedName>
        <fullName evidence="4">PAS domain S-box-containing protein/diguanylate cyclase (GGDEF) domain-containing protein</fullName>
    </submittedName>
</protein>
<dbReference type="SUPFAM" id="SSF55785">
    <property type="entry name" value="PYP-like sensor domain (PAS domain)"/>
    <property type="match status" value="1"/>
</dbReference>
<dbReference type="PROSITE" id="PS50113">
    <property type="entry name" value="PAC"/>
    <property type="match status" value="1"/>
</dbReference>
<dbReference type="Pfam" id="PF00990">
    <property type="entry name" value="GGDEF"/>
    <property type="match status" value="1"/>
</dbReference>
<evidence type="ECO:0000259" key="2">
    <source>
        <dbReference type="PROSITE" id="PS50113"/>
    </source>
</evidence>
<dbReference type="InterPro" id="IPR013655">
    <property type="entry name" value="PAS_fold_3"/>
</dbReference>
<dbReference type="InterPro" id="IPR043128">
    <property type="entry name" value="Rev_trsase/Diguanyl_cyclase"/>
</dbReference>
<feature type="domain" description="PAS" evidence="1">
    <location>
        <begin position="56"/>
        <end position="109"/>
    </location>
</feature>
<dbReference type="PANTHER" id="PTHR45138">
    <property type="entry name" value="REGULATORY COMPONENTS OF SENSORY TRANSDUCTION SYSTEM"/>
    <property type="match status" value="1"/>
</dbReference>
<dbReference type="CDD" id="cd01949">
    <property type="entry name" value="GGDEF"/>
    <property type="match status" value="1"/>
</dbReference>
<dbReference type="InterPro" id="IPR029787">
    <property type="entry name" value="Nucleotide_cyclase"/>
</dbReference>
<dbReference type="Gene3D" id="3.30.70.270">
    <property type="match status" value="1"/>
</dbReference>
<dbReference type="InterPro" id="IPR000014">
    <property type="entry name" value="PAS"/>
</dbReference>
<dbReference type="Gene3D" id="3.30.450.20">
    <property type="entry name" value="PAS domain"/>
    <property type="match status" value="1"/>
</dbReference>
<dbReference type="SMART" id="SM00267">
    <property type="entry name" value="GGDEF"/>
    <property type="match status" value="1"/>
</dbReference>
<evidence type="ECO:0000313" key="5">
    <source>
        <dbReference type="Proteomes" id="UP000193435"/>
    </source>
</evidence>
<organism evidence="4 5">
    <name type="scientific">Carnobacterium iners</name>
    <dbReference type="NCBI Taxonomy" id="1073423"/>
    <lineage>
        <taxon>Bacteria</taxon>
        <taxon>Bacillati</taxon>
        <taxon>Bacillota</taxon>
        <taxon>Bacilli</taxon>
        <taxon>Lactobacillales</taxon>
        <taxon>Carnobacteriaceae</taxon>
        <taxon>Carnobacterium</taxon>
    </lineage>
</organism>
<dbReference type="SMART" id="SM00086">
    <property type="entry name" value="PAC"/>
    <property type="match status" value="1"/>
</dbReference>
<dbReference type="Pfam" id="PF08447">
    <property type="entry name" value="PAS_3"/>
    <property type="match status" value="1"/>
</dbReference>
<gene>
    <name evidence="4" type="ORF">SAMN04488700_1525</name>
</gene>
<reference evidence="4 5" key="1">
    <citation type="submission" date="2017-04" db="EMBL/GenBank/DDBJ databases">
        <authorList>
            <person name="Afonso C.L."/>
            <person name="Miller P.J."/>
            <person name="Scott M.A."/>
            <person name="Spackman E."/>
            <person name="Goraichik I."/>
            <person name="Dimitrov K.M."/>
            <person name="Suarez D.L."/>
            <person name="Swayne D.E."/>
        </authorList>
    </citation>
    <scope>NUCLEOTIDE SEQUENCE [LARGE SCALE GENOMIC DNA]</scope>
    <source>
        <strain evidence="4 5">LMG26642</strain>
    </source>
</reference>
<dbReference type="AlphaFoldDB" id="A0A1X7N9X4"/>
<feature type="domain" description="PAC" evidence="2">
    <location>
        <begin position="113"/>
        <end position="166"/>
    </location>
</feature>
<dbReference type="PROSITE" id="PS50887">
    <property type="entry name" value="GGDEF"/>
    <property type="match status" value="1"/>
</dbReference>
<dbReference type="InterPro" id="IPR001610">
    <property type="entry name" value="PAC"/>
</dbReference>
<evidence type="ECO:0000259" key="1">
    <source>
        <dbReference type="PROSITE" id="PS50112"/>
    </source>
</evidence>
<dbReference type="NCBIfam" id="TIGR00254">
    <property type="entry name" value="GGDEF"/>
    <property type="match status" value="1"/>
</dbReference>
<dbReference type="InterPro" id="IPR000700">
    <property type="entry name" value="PAS-assoc_C"/>
</dbReference>
<dbReference type="EMBL" id="FXBJ01000002">
    <property type="protein sequence ID" value="SMH33434.1"/>
    <property type="molecule type" value="Genomic_DNA"/>
</dbReference>
<sequence length="331" mass="38823">MKKITTKYSDLSKSQLIKLVEEMEETFYQISNDKNETELLSFPWIGNLGQWHWMVENNLLLFNEKKLTNLGYEREEIPEEVGFEFFTSKLHPDDYERVMEDMRKYLRHASDVYEVEYRIQTKDGNYIWYYDRGTITKENEDGEPLIISGIVFDITKRKVLEEELKESNEKLKQLVDIDELTGAFTRRYMLNKIENEIQRYNTEKLCFSLIMLDIDNFKLVNDNLGHNIGDTVLKDFVEIVEKPLRVKDSLSRWGGEEFLILLPATNLSDAVKIANEIRVGLNHTCMNDAGIVTASIGVSNYYEGDSTDNAIKRVDDLMYQAKYDDRNCIKY</sequence>
<proteinExistence type="predicted"/>
<dbReference type="FunFam" id="3.30.70.270:FF:000001">
    <property type="entry name" value="Diguanylate cyclase domain protein"/>
    <property type="match status" value="1"/>
</dbReference>
<dbReference type="GO" id="GO:0052621">
    <property type="term" value="F:diguanylate cyclase activity"/>
    <property type="evidence" value="ECO:0007669"/>
    <property type="project" value="TreeGrafter"/>
</dbReference>
<dbReference type="STRING" id="1073423.SAMN04488700_1525"/>
<dbReference type="InterPro" id="IPR050469">
    <property type="entry name" value="Diguanylate_Cyclase"/>
</dbReference>
<dbReference type="RefSeq" id="WP_085559670.1">
    <property type="nucleotide sequence ID" value="NZ_FOAH01000044.1"/>
</dbReference>
<dbReference type="InterPro" id="IPR035965">
    <property type="entry name" value="PAS-like_dom_sf"/>
</dbReference>
<dbReference type="InterPro" id="IPR000160">
    <property type="entry name" value="GGDEF_dom"/>
</dbReference>
<dbReference type="Proteomes" id="UP000193435">
    <property type="component" value="Unassembled WGS sequence"/>
</dbReference>
<dbReference type="SUPFAM" id="SSF55073">
    <property type="entry name" value="Nucleotide cyclase"/>
    <property type="match status" value="1"/>
</dbReference>
<keyword evidence="5" id="KW-1185">Reference proteome</keyword>
<dbReference type="PANTHER" id="PTHR45138:SF9">
    <property type="entry name" value="DIGUANYLATE CYCLASE DGCM-RELATED"/>
    <property type="match status" value="1"/>
</dbReference>
<dbReference type="CDD" id="cd00130">
    <property type="entry name" value="PAS"/>
    <property type="match status" value="1"/>
</dbReference>
<accession>A0A1X7N9X4</accession>
<name>A0A1X7N9X4_9LACT</name>
<dbReference type="OrthoDB" id="9759607at2"/>